<accession>A0A1W1GXE0</accession>
<dbReference type="AlphaFoldDB" id="A0A1W1GXE0"/>
<organism evidence="2 3">
    <name type="scientific">Stenotrophomonas indicatrix</name>
    <dbReference type="NCBI Taxonomy" id="2045451"/>
    <lineage>
        <taxon>Bacteria</taxon>
        <taxon>Pseudomonadati</taxon>
        <taxon>Pseudomonadota</taxon>
        <taxon>Gammaproteobacteria</taxon>
        <taxon>Lysobacterales</taxon>
        <taxon>Lysobacteraceae</taxon>
        <taxon>Stenotrophomonas</taxon>
    </lineage>
</organism>
<dbReference type="Proteomes" id="UP000191133">
    <property type="component" value="Unassembled WGS sequence"/>
</dbReference>
<dbReference type="Proteomes" id="UP001174315">
    <property type="component" value="Unassembled WGS sequence"/>
</dbReference>
<sequence length="89" mass="9570">MDRKLLDLLVSPDTRQPLSLLDGKGLEALNRAIAAGSVNRADGNPLAQPLREALVTRDRKQVFRVDDGIPVLLAEEAIPTAQIADFPAA</sequence>
<evidence type="ECO:0000313" key="4">
    <source>
        <dbReference type="Proteomes" id="UP001174315"/>
    </source>
</evidence>
<dbReference type="Gene3D" id="2.20.25.10">
    <property type="match status" value="1"/>
</dbReference>
<proteinExistence type="predicted"/>
<reference evidence="1" key="3">
    <citation type="submission" date="2023-07" db="EMBL/GenBank/DDBJ databases">
        <title>Stenotrophomonas isolates from soil.</title>
        <authorList>
            <person name="Sharma V."/>
            <person name="Zur-Pinska J."/>
            <person name="Hay A.G."/>
        </authorList>
    </citation>
    <scope>NUCLEOTIDE SEQUENCE</scope>
    <source>
        <strain evidence="1">C2</strain>
    </source>
</reference>
<protein>
    <submittedName>
        <fullName evidence="1">Trm112 family protein</fullName>
    </submittedName>
    <submittedName>
        <fullName evidence="2">Uncharacterized conserved protein YbaR, Trm112 family</fullName>
    </submittedName>
</protein>
<dbReference type="SUPFAM" id="SSF158997">
    <property type="entry name" value="Trm112p-like"/>
    <property type="match status" value="1"/>
</dbReference>
<name>A0A1W1GXE0_9GAMM</name>
<evidence type="ECO:0000313" key="1">
    <source>
        <dbReference type="EMBL" id="MDN8667961.1"/>
    </source>
</evidence>
<keyword evidence="4" id="KW-1185">Reference proteome</keyword>
<reference evidence="2" key="2">
    <citation type="submission" date="2016-10" db="EMBL/GenBank/DDBJ databases">
        <authorList>
            <person name="de Groot N.N."/>
        </authorList>
    </citation>
    <scope>NUCLEOTIDE SEQUENCE [LARGE SCALE GENOMIC DNA]</scope>
    <source>
        <strain evidence="2">92MFCol6.1</strain>
    </source>
</reference>
<dbReference type="InterPro" id="IPR005651">
    <property type="entry name" value="Trm112-like"/>
</dbReference>
<dbReference type="Pfam" id="PF03966">
    <property type="entry name" value="Trm112p"/>
    <property type="match status" value="1"/>
</dbReference>
<dbReference type="EMBL" id="JAUKNN010000002">
    <property type="protein sequence ID" value="MDN8667961.1"/>
    <property type="molecule type" value="Genomic_DNA"/>
</dbReference>
<dbReference type="GeneID" id="64104062"/>
<dbReference type="RefSeq" id="WP_025875269.1">
    <property type="nucleotide sequence ID" value="NZ_CBCSJV010000003.1"/>
</dbReference>
<gene>
    <name evidence="1" type="ORF">Q0S36_01285</name>
    <name evidence="2" type="ORF">SAMN04488690_1711</name>
</gene>
<evidence type="ECO:0000313" key="2">
    <source>
        <dbReference type="EMBL" id="SLM23995.1"/>
    </source>
</evidence>
<reference evidence="3" key="1">
    <citation type="submission" date="2016-10" db="EMBL/GenBank/DDBJ databases">
        <authorList>
            <person name="Varghese N."/>
        </authorList>
    </citation>
    <scope>NUCLEOTIDE SEQUENCE [LARGE SCALE GENOMIC DNA]</scope>
    <source>
        <strain evidence="3">92MFCol6.1</strain>
    </source>
</reference>
<dbReference type="EMBL" id="FWEU01000002">
    <property type="protein sequence ID" value="SLM23995.1"/>
    <property type="molecule type" value="Genomic_DNA"/>
</dbReference>
<evidence type="ECO:0000313" key="3">
    <source>
        <dbReference type="Proteomes" id="UP000191133"/>
    </source>
</evidence>